<reference evidence="6" key="1">
    <citation type="submission" date="2020-05" db="EMBL/GenBank/DDBJ databases">
        <title>Phylogenomic resolution of chytrid fungi.</title>
        <authorList>
            <person name="Stajich J.E."/>
            <person name="Amses K."/>
            <person name="Simmons R."/>
            <person name="Seto K."/>
            <person name="Myers J."/>
            <person name="Bonds A."/>
            <person name="Quandt C.A."/>
            <person name="Barry K."/>
            <person name="Liu P."/>
            <person name="Grigoriev I."/>
            <person name="Longcore J.E."/>
            <person name="James T.Y."/>
        </authorList>
    </citation>
    <scope>NUCLEOTIDE SEQUENCE</scope>
    <source>
        <strain evidence="6">JEL0476</strain>
    </source>
</reference>
<evidence type="ECO:0000313" key="7">
    <source>
        <dbReference type="Proteomes" id="UP001211065"/>
    </source>
</evidence>
<dbReference type="EMBL" id="JADGJW010000457">
    <property type="protein sequence ID" value="KAJ3216866.1"/>
    <property type="molecule type" value="Genomic_DNA"/>
</dbReference>
<dbReference type="Pfam" id="PF17102">
    <property type="entry name" value="Stealth_CR3"/>
    <property type="match status" value="1"/>
</dbReference>
<dbReference type="Proteomes" id="UP001211065">
    <property type="component" value="Unassembled WGS sequence"/>
</dbReference>
<keyword evidence="3" id="KW-0472">Membrane</keyword>
<accession>A0AAD5U3C4</accession>
<comment type="caution">
    <text evidence="6">The sequence shown here is derived from an EMBL/GenBank/DDBJ whole genome shotgun (WGS) entry which is preliminary data.</text>
</comment>
<dbReference type="AlphaFoldDB" id="A0AAD5U3C4"/>
<protein>
    <submittedName>
        <fullName evidence="6">Uncharacterized protein</fullName>
    </submittedName>
</protein>
<gene>
    <name evidence="6" type="ORF">HK099_005694</name>
</gene>
<keyword evidence="3" id="KW-1133">Transmembrane helix</keyword>
<evidence type="ECO:0000259" key="5">
    <source>
        <dbReference type="Pfam" id="PF17102"/>
    </source>
</evidence>
<evidence type="ECO:0000256" key="3">
    <source>
        <dbReference type="SAM" id="Phobius"/>
    </source>
</evidence>
<dbReference type="Pfam" id="PF11380">
    <property type="entry name" value="Stealth_CR2"/>
    <property type="match status" value="1"/>
</dbReference>
<organism evidence="6 7">
    <name type="scientific">Clydaea vesicula</name>
    <dbReference type="NCBI Taxonomy" id="447962"/>
    <lineage>
        <taxon>Eukaryota</taxon>
        <taxon>Fungi</taxon>
        <taxon>Fungi incertae sedis</taxon>
        <taxon>Chytridiomycota</taxon>
        <taxon>Chytridiomycota incertae sedis</taxon>
        <taxon>Chytridiomycetes</taxon>
        <taxon>Lobulomycetales</taxon>
        <taxon>Lobulomycetaceae</taxon>
        <taxon>Clydaea</taxon>
    </lineage>
</organism>
<comment type="similarity">
    <text evidence="1">Belongs to the stealth family.</text>
</comment>
<keyword evidence="3" id="KW-0812">Transmembrane</keyword>
<sequence length="332" mass="39315">MKILISKRHVTRFYIATVAAILILILFWHSQLQKKVPKEDTSGAILKDQHLAIKEATLEKNWKFALDCSLIYTWANGSIKEHQESYIPFWLNTSHPRVQVVNQSILVDEEDNPTFNTNAIEQNFYKIPGLTKHFIAINDDIFFSRNLEPVDFFTKDGGVNFFFGNVPINQNIVYNHHVLESRKSTAKALIKKFNIRNQIFNTRHAPFVYHKEVFPLMKRLFAEELKNTSSHKFRHKDDLITPLLHHYTTMYAKELDHLHWKYLKDTEMEDFFMMSVTDDLSKVLKKYEEIRKKKPKFFNLNDDFTNSSIAIEMKKFLSEMFNEICFFENGFE</sequence>
<feature type="domain" description="Stealth protein CR2 conserved region 2" evidence="4">
    <location>
        <begin position="85"/>
        <end position="158"/>
    </location>
</feature>
<evidence type="ECO:0000256" key="1">
    <source>
        <dbReference type="ARBA" id="ARBA00007583"/>
    </source>
</evidence>
<dbReference type="GO" id="GO:0016772">
    <property type="term" value="F:transferase activity, transferring phosphorus-containing groups"/>
    <property type="evidence" value="ECO:0007669"/>
    <property type="project" value="InterPro"/>
</dbReference>
<evidence type="ECO:0000256" key="2">
    <source>
        <dbReference type="ARBA" id="ARBA00022679"/>
    </source>
</evidence>
<evidence type="ECO:0000259" key="4">
    <source>
        <dbReference type="Pfam" id="PF11380"/>
    </source>
</evidence>
<evidence type="ECO:0000313" key="6">
    <source>
        <dbReference type="EMBL" id="KAJ3216866.1"/>
    </source>
</evidence>
<name>A0AAD5U3C4_9FUNG</name>
<keyword evidence="2" id="KW-0808">Transferase</keyword>
<dbReference type="PANTHER" id="PTHR24045">
    <property type="match status" value="1"/>
</dbReference>
<feature type="domain" description="Stealth protein CR3 conserved region 3" evidence="5">
    <location>
        <begin position="204"/>
        <end position="247"/>
    </location>
</feature>
<dbReference type="InterPro" id="IPR031357">
    <property type="entry name" value="Stealth_CR3"/>
</dbReference>
<dbReference type="GO" id="GO:0005794">
    <property type="term" value="C:Golgi apparatus"/>
    <property type="evidence" value="ECO:0007669"/>
    <property type="project" value="TreeGrafter"/>
</dbReference>
<dbReference type="InterPro" id="IPR021520">
    <property type="entry name" value="Stealth_CR2"/>
</dbReference>
<dbReference type="InterPro" id="IPR047141">
    <property type="entry name" value="Stealth"/>
</dbReference>
<proteinExistence type="inferred from homology"/>
<keyword evidence="7" id="KW-1185">Reference proteome</keyword>
<feature type="transmembrane region" description="Helical" evidence="3">
    <location>
        <begin position="12"/>
        <end position="29"/>
    </location>
</feature>
<dbReference type="PANTHER" id="PTHR24045:SF0">
    <property type="entry name" value="N-ACETYLGLUCOSAMINE-1-PHOSPHOTRANSFERASE SUBUNITS ALPHA_BETA"/>
    <property type="match status" value="1"/>
</dbReference>